<protein>
    <submittedName>
        <fullName evidence="1">Uncharacterized protein</fullName>
    </submittedName>
</protein>
<reference evidence="1 2" key="1">
    <citation type="submission" date="2019-02" db="EMBL/GenBank/DDBJ databases">
        <title>Deep-cultivation of Planctomycetes and their phenomic and genomic characterization uncovers novel biology.</title>
        <authorList>
            <person name="Wiegand S."/>
            <person name="Jogler M."/>
            <person name="Boedeker C."/>
            <person name="Pinto D."/>
            <person name="Vollmers J."/>
            <person name="Rivas-Marin E."/>
            <person name="Kohn T."/>
            <person name="Peeters S.H."/>
            <person name="Heuer A."/>
            <person name="Rast P."/>
            <person name="Oberbeckmann S."/>
            <person name="Bunk B."/>
            <person name="Jeske O."/>
            <person name="Meyerdierks A."/>
            <person name="Storesund J.E."/>
            <person name="Kallscheuer N."/>
            <person name="Luecker S."/>
            <person name="Lage O.M."/>
            <person name="Pohl T."/>
            <person name="Merkel B.J."/>
            <person name="Hornburger P."/>
            <person name="Mueller R.-W."/>
            <person name="Bruemmer F."/>
            <person name="Labrenz M."/>
            <person name="Spormann A.M."/>
            <person name="Op den Camp H."/>
            <person name="Overmann J."/>
            <person name="Amann R."/>
            <person name="Jetten M.S.M."/>
            <person name="Mascher T."/>
            <person name="Medema M.H."/>
            <person name="Devos D.P."/>
            <person name="Kaster A.-K."/>
            <person name="Ovreas L."/>
            <person name="Rohde M."/>
            <person name="Galperin M.Y."/>
            <person name="Jogler C."/>
        </authorList>
    </citation>
    <scope>NUCLEOTIDE SEQUENCE [LARGE SCALE GENOMIC DNA]</scope>
    <source>
        <strain evidence="1 2">Pan216</strain>
    </source>
</reference>
<evidence type="ECO:0000313" key="2">
    <source>
        <dbReference type="Proteomes" id="UP000317093"/>
    </source>
</evidence>
<keyword evidence="2" id="KW-1185">Reference proteome</keyword>
<dbReference type="RefSeq" id="WP_145255171.1">
    <property type="nucleotide sequence ID" value="NZ_CP036279.1"/>
</dbReference>
<gene>
    <name evidence="1" type="ORF">Pan216_08430</name>
</gene>
<evidence type="ECO:0000313" key="1">
    <source>
        <dbReference type="EMBL" id="QDU60006.1"/>
    </source>
</evidence>
<sequence>MNRSLPGYETIHTLESPDILLSHLGAVRVPIIVGKESRDGGLVGYEHEIRAGWLMGQVTASKLWSPCKRTTLAADESSSSGEGTSLLTVVTAAPFVVGDVITVGSQTGLSVTAVDYDANSLTVDEAIDVEENDAVFAEDGSATCRGILLDSVSLRNDDNTVDVHKSSGLLIQGVVRTSLLLGDLDAIRADSSAKLSGVRFSDEHGQ</sequence>
<organism evidence="1 2">
    <name type="scientific">Kolteria novifilia</name>
    <dbReference type="NCBI Taxonomy" id="2527975"/>
    <lineage>
        <taxon>Bacteria</taxon>
        <taxon>Pseudomonadati</taxon>
        <taxon>Planctomycetota</taxon>
        <taxon>Planctomycetia</taxon>
        <taxon>Kolteriales</taxon>
        <taxon>Kolteriaceae</taxon>
        <taxon>Kolteria</taxon>
    </lineage>
</organism>
<name>A0A518AZ66_9BACT</name>
<dbReference type="KEGG" id="knv:Pan216_08430"/>
<dbReference type="AlphaFoldDB" id="A0A518AZ66"/>
<accession>A0A518AZ66</accession>
<proteinExistence type="predicted"/>
<dbReference type="EMBL" id="CP036279">
    <property type="protein sequence ID" value="QDU60006.1"/>
    <property type="molecule type" value="Genomic_DNA"/>
</dbReference>
<dbReference type="Proteomes" id="UP000317093">
    <property type="component" value="Chromosome"/>
</dbReference>